<sequence>MKSSLFAAAMLLAVPGAGFAQQAETGQPPQRIRSVQLADGQQCPQSTGDEVIVCSRAGEPYRIPPALRDTGPVSVPNSSWAARAADGEQTQRVASGLPNTCSPNGVAAQSGCSLQANRRWAAEQRARQAAERAIP</sequence>
<keyword evidence="1" id="KW-0732">Signal</keyword>
<evidence type="ECO:0008006" key="4">
    <source>
        <dbReference type="Google" id="ProtNLM"/>
    </source>
</evidence>
<dbReference type="Proteomes" id="UP000763641">
    <property type="component" value="Unassembled WGS sequence"/>
</dbReference>
<organism evidence="2 3">
    <name type="scientific">Sphingomonas longa</name>
    <dbReference type="NCBI Taxonomy" id="2778730"/>
    <lineage>
        <taxon>Bacteria</taxon>
        <taxon>Pseudomonadati</taxon>
        <taxon>Pseudomonadota</taxon>
        <taxon>Alphaproteobacteria</taxon>
        <taxon>Sphingomonadales</taxon>
        <taxon>Sphingomonadaceae</taxon>
        <taxon>Sphingomonas</taxon>
    </lineage>
</organism>
<gene>
    <name evidence="2" type="ORF">ILT43_02320</name>
</gene>
<evidence type="ECO:0000256" key="1">
    <source>
        <dbReference type="SAM" id="SignalP"/>
    </source>
</evidence>
<comment type="caution">
    <text evidence="2">The sequence shown here is derived from an EMBL/GenBank/DDBJ whole genome shotgun (WGS) entry which is preliminary data.</text>
</comment>
<name>A0ABS2D2R6_9SPHN</name>
<evidence type="ECO:0000313" key="3">
    <source>
        <dbReference type="Proteomes" id="UP000763641"/>
    </source>
</evidence>
<feature type="chain" id="PRO_5047093263" description="Secreted protein" evidence="1">
    <location>
        <begin position="21"/>
        <end position="135"/>
    </location>
</feature>
<keyword evidence="3" id="KW-1185">Reference proteome</keyword>
<reference evidence="2 3" key="1">
    <citation type="submission" date="2020-12" db="EMBL/GenBank/DDBJ databases">
        <title>Sphingomonas sp.</title>
        <authorList>
            <person name="Kim M.K."/>
        </authorList>
    </citation>
    <scope>NUCLEOTIDE SEQUENCE [LARGE SCALE GENOMIC DNA]</scope>
    <source>
        <strain evidence="2 3">BT552</strain>
    </source>
</reference>
<proteinExistence type="predicted"/>
<accession>A0ABS2D2R6</accession>
<dbReference type="EMBL" id="JAFEMC010000001">
    <property type="protein sequence ID" value="MBM6575192.1"/>
    <property type="molecule type" value="Genomic_DNA"/>
</dbReference>
<evidence type="ECO:0000313" key="2">
    <source>
        <dbReference type="EMBL" id="MBM6575192.1"/>
    </source>
</evidence>
<feature type="signal peptide" evidence="1">
    <location>
        <begin position="1"/>
        <end position="20"/>
    </location>
</feature>
<dbReference type="RefSeq" id="WP_204193834.1">
    <property type="nucleotide sequence ID" value="NZ_JAFEMC010000001.1"/>
</dbReference>
<protein>
    <recommendedName>
        <fullName evidence="4">Secreted protein</fullName>
    </recommendedName>
</protein>